<evidence type="ECO:0000313" key="2">
    <source>
        <dbReference type="Proteomes" id="UP001054945"/>
    </source>
</evidence>
<name>A0AAV4W2H3_CAEEX</name>
<dbReference type="Proteomes" id="UP001054945">
    <property type="component" value="Unassembled WGS sequence"/>
</dbReference>
<comment type="caution">
    <text evidence="1">The sequence shown here is derived from an EMBL/GenBank/DDBJ whole genome shotgun (WGS) entry which is preliminary data.</text>
</comment>
<reference evidence="1 2" key="1">
    <citation type="submission" date="2021-06" db="EMBL/GenBank/DDBJ databases">
        <title>Caerostris extrusa draft genome.</title>
        <authorList>
            <person name="Kono N."/>
            <person name="Arakawa K."/>
        </authorList>
    </citation>
    <scope>NUCLEOTIDE SEQUENCE [LARGE SCALE GENOMIC DNA]</scope>
</reference>
<dbReference type="EMBL" id="BPLR01015551">
    <property type="protein sequence ID" value="GIY76912.1"/>
    <property type="molecule type" value="Genomic_DNA"/>
</dbReference>
<keyword evidence="2" id="KW-1185">Reference proteome</keyword>
<sequence>MTNISESSVFFSFQADFGSGIRSSVLELFVLEHFVKRKDYVPSNYNPPGPPGETHQWRSHYFSPGEETTEVGNKFTDRAVTSVTFTDNRVHSCPDAIVLSTHTLLTGSDVGAPRCVLQAHKKKTGFQCCHE</sequence>
<dbReference type="AlphaFoldDB" id="A0AAV4W2H3"/>
<organism evidence="1 2">
    <name type="scientific">Caerostris extrusa</name>
    <name type="common">Bark spider</name>
    <name type="synonym">Caerostris bankana</name>
    <dbReference type="NCBI Taxonomy" id="172846"/>
    <lineage>
        <taxon>Eukaryota</taxon>
        <taxon>Metazoa</taxon>
        <taxon>Ecdysozoa</taxon>
        <taxon>Arthropoda</taxon>
        <taxon>Chelicerata</taxon>
        <taxon>Arachnida</taxon>
        <taxon>Araneae</taxon>
        <taxon>Araneomorphae</taxon>
        <taxon>Entelegynae</taxon>
        <taxon>Araneoidea</taxon>
        <taxon>Araneidae</taxon>
        <taxon>Caerostris</taxon>
    </lineage>
</organism>
<evidence type="ECO:0000313" key="1">
    <source>
        <dbReference type="EMBL" id="GIY76912.1"/>
    </source>
</evidence>
<accession>A0AAV4W2H3</accession>
<gene>
    <name evidence="1" type="ORF">CEXT_421391</name>
</gene>
<protein>
    <submittedName>
        <fullName evidence="1">Uncharacterized protein</fullName>
    </submittedName>
</protein>
<proteinExistence type="predicted"/>